<keyword evidence="2" id="KW-0949">S-adenosyl-L-methionine</keyword>
<dbReference type="SFLD" id="SFLDS00029">
    <property type="entry name" value="Radical_SAM"/>
    <property type="match status" value="1"/>
</dbReference>
<comment type="cofactor">
    <cofactor evidence="1">
        <name>[4Fe-4S] cluster</name>
        <dbReference type="ChEBI" id="CHEBI:49883"/>
    </cofactor>
</comment>
<sequence length="389" mass="43819">MPTTSQHTNPTQNINSGEKNRPKVNLATLLDSNKIIPHYESIRERIFNGGGDILNSLPPIAAEFHWCASCNYNCVHCSYGQRRQNKSRLSPEVITQTIKDLSSLGTKAAYISGGGEPTTLSKWHDYAQMMLDSQMEVALITNSVTIKPEHYELLRKFNYIAVSVYSTKEEQYKAIVGSHHFEGQFSLPKKLKNEDSKLIVGARCVINGINFKEIFNTYKKAMEEGFDYIIFIPAVDYEKRSIDLSEEQKQSVLEQIENGISHIDPATTNLINVKNNGIGHYGSTYLPKLQKSVLCNAIAMRSNVFINYDGEVYLCQPLIGNKEYSLGNLNGQRFKDLWNAKRHNEVIAKLHEKFAKGACENCRAISYNIAIDTLLQGNKPAIIPSDNFL</sequence>
<evidence type="ECO:0000256" key="5">
    <source>
        <dbReference type="ARBA" id="ARBA00023014"/>
    </source>
</evidence>
<proteinExistence type="predicted"/>
<keyword evidence="5" id="KW-0411">Iron-sulfur</keyword>
<feature type="compositionally biased region" description="Polar residues" evidence="6">
    <location>
        <begin position="1"/>
        <end position="17"/>
    </location>
</feature>
<dbReference type="PROSITE" id="PS51918">
    <property type="entry name" value="RADICAL_SAM"/>
    <property type="match status" value="1"/>
</dbReference>
<dbReference type="AlphaFoldDB" id="A0A377JRG9"/>
<evidence type="ECO:0000313" key="8">
    <source>
        <dbReference type="EMBL" id="STP09625.1"/>
    </source>
</evidence>
<dbReference type="PANTHER" id="PTHR11228:SF7">
    <property type="entry name" value="PQQA PEPTIDE CYCLASE"/>
    <property type="match status" value="1"/>
</dbReference>
<dbReference type="InterPro" id="IPR058240">
    <property type="entry name" value="rSAM_sf"/>
</dbReference>
<dbReference type="Proteomes" id="UP000255335">
    <property type="component" value="Unassembled WGS sequence"/>
</dbReference>
<dbReference type="NCBIfam" id="TIGR04085">
    <property type="entry name" value="rSAM_more_4Fe4S"/>
    <property type="match status" value="1"/>
</dbReference>
<dbReference type="GO" id="GO:0046872">
    <property type="term" value="F:metal ion binding"/>
    <property type="evidence" value="ECO:0007669"/>
    <property type="project" value="UniProtKB-KW"/>
</dbReference>
<gene>
    <name evidence="8" type="ORF">NCTC12221_01071</name>
</gene>
<evidence type="ECO:0000256" key="3">
    <source>
        <dbReference type="ARBA" id="ARBA00022723"/>
    </source>
</evidence>
<keyword evidence="4" id="KW-0408">Iron</keyword>
<dbReference type="EMBL" id="UGHZ01000001">
    <property type="protein sequence ID" value="STP09625.1"/>
    <property type="molecule type" value="Genomic_DNA"/>
</dbReference>
<feature type="region of interest" description="Disordered" evidence="6">
    <location>
        <begin position="1"/>
        <end position="22"/>
    </location>
</feature>
<feature type="domain" description="Radical SAM core" evidence="7">
    <location>
        <begin position="54"/>
        <end position="266"/>
    </location>
</feature>
<dbReference type="RefSeq" id="WP_115026291.1">
    <property type="nucleotide sequence ID" value="NZ_UGHZ01000001.1"/>
</dbReference>
<evidence type="ECO:0000313" key="9">
    <source>
        <dbReference type="Proteomes" id="UP000255335"/>
    </source>
</evidence>
<dbReference type="InterPro" id="IPR023885">
    <property type="entry name" value="4Fe4S-binding_SPASM_dom"/>
</dbReference>
<dbReference type="SUPFAM" id="SSF102114">
    <property type="entry name" value="Radical SAM enzymes"/>
    <property type="match status" value="1"/>
</dbReference>
<organism evidence="8 9">
    <name type="scientific">Helicobacter cinaedi</name>
    <dbReference type="NCBI Taxonomy" id="213"/>
    <lineage>
        <taxon>Bacteria</taxon>
        <taxon>Pseudomonadati</taxon>
        <taxon>Campylobacterota</taxon>
        <taxon>Epsilonproteobacteria</taxon>
        <taxon>Campylobacterales</taxon>
        <taxon>Helicobacteraceae</taxon>
        <taxon>Helicobacter</taxon>
    </lineage>
</organism>
<dbReference type="InterPro" id="IPR050377">
    <property type="entry name" value="Radical_SAM_PqqE_MftC-like"/>
</dbReference>
<evidence type="ECO:0000256" key="1">
    <source>
        <dbReference type="ARBA" id="ARBA00001966"/>
    </source>
</evidence>
<accession>A0A377JRG9</accession>
<evidence type="ECO:0000256" key="2">
    <source>
        <dbReference type="ARBA" id="ARBA00022691"/>
    </source>
</evidence>
<protein>
    <submittedName>
        <fullName evidence="8">Radical SAM domain-containing protein</fullName>
    </submittedName>
</protein>
<dbReference type="InterPro" id="IPR013785">
    <property type="entry name" value="Aldolase_TIM"/>
</dbReference>
<name>A0A377JRG9_9HELI</name>
<evidence type="ECO:0000259" key="7">
    <source>
        <dbReference type="PROSITE" id="PS51918"/>
    </source>
</evidence>
<dbReference type="Gene3D" id="3.20.20.70">
    <property type="entry name" value="Aldolase class I"/>
    <property type="match status" value="1"/>
</dbReference>
<dbReference type="InterPro" id="IPR007197">
    <property type="entry name" value="rSAM"/>
</dbReference>
<reference evidence="8 9" key="1">
    <citation type="submission" date="2018-06" db="EMBL/GenBank/DDBJ databases">
        <authorList>
            <consortium name="Pathogen Informatics"/>
            <person name="Doyle S."/>
        </authorList>
    </citation>
    <scope>NUCLEOTIDE SEQUENCE [LARGE SCALE GENOMIC DNA]</scope>
    <source>
        <strain evidence="8 9">NCTC12221</strain>
    </source>
</reference>
<evidence type="ECO:0000256" key="6">
    <source>
        <dbReference type="SAM" id="MobiDB-lite"/>
    </source>
</evidence>
<dbReference type="SFLD" id="SFLDG01067">
    <property type="entry name" value="SPASM/twitch_domain_containing"/>
    <property type="match status" value="1"/>
</dbReference>
<evidence type="ECO:0000256" key="4">
    <source>
        <dbReference type="ARBA" id="ARBA00023004"/>
    </source>
</evidence>
<dbReference type="GO" id="GO:0003824">
    <property type="term" value="F:catalytic activity"/>
    <property type="evidence" value="ECO:0007669"/>
    <property type="project" value="InterPro"/>
</dbReference>
<dbReference type="Pfam" id="PF04055">
    <property type="entry name" value="Radical_SAM"/>
    <property type="match status" value="1"/>
</dbReference>
<dbReference type="PANTHER" id="PTHR11228">
    <property type="entry name" value="RADICAL SAM DOMAIN PROTEIN"/>
    <property type="match status" value="1"/>
</dbReference>
<dbReference type="CDD" id="cd21109">
    <property type="entry name" value="SPASM"/>
    <property type="match status" value="1"/>
</dbReference>
<dbReference type="Pfam" id="PF13186">
    <property type="entry name" value="SPASM"/>
    <property type="match status" value="1"/>
</dbReference>
<dbReference type="GO" id="GO:0051536">
    <property type="term" value="F:iron-sulfur cluster binding"/>
    <property type="evidence" value="ECO:0007669"/>
    <property type="project" value="UniProtKB-KW"/>
</dbReference>
<dbReference type="CDD" id="cd01335">
    <property type="entry name" value="Radical_SAM"/>
    <property type="match status" value="1"/>
</dbReference>
<keyword evidence="3" id="KW-0479">Metal-binding</keyword>